<feature type="compositionally biased region" description="Basic residues" evidence="1">
    <location>
        <begin position="35"/>
        <end position="55"/>
    </location>
</feature>
<dbReference type="InterPro" id="IPR026187">
    <property type="entry name" value="Aven"/>
</dbReference>
<dbReference type="PANTHER" id="PTHR16524:SF2">
    <property type="entry name" value="CELL DEATH REGULATOR AVEN"/>
    <property type="match status" value="1"/>
</dbReference>
<organism evidence="2 3">
    <name type="scientific">Albula goreensis</name>
    <dbReference type="NCBI Taxonomy" id="1534307"/>
    <lineage>
        <taxon>Eukaryota</taxon>
        <taxon>Metazoa</taxon>
        <taxon>Chordata</taxon>
        <taxon>Craniata</taxon>
        <taxon>Vertebrata</taxon>
        <taxon>Euteleostomi</taxon>
        <taxon>Actinopterygii</taxon>
        <taxon>Neopterygii</taxon>
        <taxon>Teleostei</taxon>
        <taxon>Albuliformes</taxon>
        <taxon>Albulidae</taxon>
        <taxon>Albula</taxon>
    </lineage>
</organism>
<proteinExistence type="predicted"/>
<reference evidence="2" key="1">
    <citation type="submission" date="2021-01" db="EMBL/GenBank/DDBJ databases">
        <authorList>
            <person name="Zahm M."/>
            <person name="Roques C."/>
            <person name="Cabau C."/>
            <person name="Klopp C."/>
            <person name="Donnadieu C."/>
            <person name="Jouanno E."/>
            <person name="Lampietro C."/>
            <person name="Louis A."/>
            <person name="Herpin A."/>
            <person name="Echchiki A."/>
            <person name="Berthelot C."/>
            <person name="Parey E."/>
            <person name="Roest-Crollius H."/>
            <person name="Braasch I."/>
            <person name="Postlethwait J."/>
            <person name="Bobe J."/>
            <person name="Montfort J."/>
            <person name="Bouchez O."/>
            <person name="Begum T."/>
            <person name="Mejri S."/>
            <person name="Adams A."/>
            <person name="Chen W.-J."/>
            <person name="Guiguen Y."/>
        </authorList>
    </citation>
    <scope>NUCLEOTIDE SEQUENCE</scope>
    <source>
        <tissue evidence="2">Blood</tissue>
    </source>
</reference>
<sequence length="220" mass="24517">MEPRPSRGRGGSWRRGGGGGGGGGESHQSSSEHRGRGRGGHHRGRGRRDHYRGRGRGGPAADHQQGRDEANSHDQEDEVCETFSRRKLESNWDRYEAEEKEQLQNEGPTQRGADYHALLGSAGDSFTQFRFSEEKDWEADSLAVNQMSAMLVDLQALAQSLQDLPLHLRLNLEEGLVQALTPVELPTMTPKPKQDSSLIGQFKPPQCRRARLEAWVFPVL</sequence>
<dbReference type="PANTHER" id="PTHR16524">
    <property type="entry name" value="CELL DEATH REGULATOR AVEN"/>
    <property type="match status" value="1"/>
</dbReference>
<dbReference type="Proteomes" id="UP000829720">
    <property type="component" value="Unassembled WGS sequence"/>
</dbReference>
<comment type="caution">
    <text evidence="2">The sequence shown here is derived from an EMBL/GenBank/DDBJ whole genome shotgun (WGS) entry which is preliminary data.</text>
</comment>
<dbReference type="OrthoDB" id="6338233at2759"/>
<protein>
    <recommendedName>
        <fullName evidence="4">Cell death regulator Aven</fullName>
    </recommendedName>
</protein>
<evidence type="ECO:0000313" key="3">
    <source>
        <dbReference type="Proteomes" id="UP000829720"/>
    </source>
</evidence>
<keyword evidence="3" id="KW-1185">Reference proteome</keyword>
<evidence type="ECO:0000313" key="2">
    <source>
        <dbReference type="EMBL" id="KAI1897306.1"/>
    </source>
</evidence>
<feature type="compositionally biased region" description="Basic and acidic residues" evidence="1">
    <location>
        <begin position="64"/>
        <end position="74"/>
    </location>
</feature>
<evidence type="ECO:0008006" key="4">
    <source>
        <dbReference type="Google" id="ProtNLM"/>
    </source>
</evidence>
<dbReference type="GO" id="GO:0010972">
    <property type="term" value="P:negative regulation of G2/M transition of mitotic cell cycle"/>
    <property type="evidence" value="ECO:0007669"/>
    <property type="project" value="TreeGrafter"/>
</dbReference>
<gene>
    <name evidence="2" type="ORF">AGOR_G00081960</name>
</gene>
<accession>A0A8T3DMR6</accession>
<feature type="compositionally biased region" description="Gly residues" evidence="1">
    <location>
        <begin position="8"/>
        <end position="25"/>
    </location>
</feature>
<name>A0A8T3DMR6_9TELE</name>
<feature type="region of interest" description="Disordered" evidence="1">
    <location>
        <begin position="1"/>
        <end position="82"/>
    </location>
</feature>
<dbReference type="EMBL" id="JAERUA010000007">
    <property type="protein sequence ID" value="KAI1897306.1"/>
    <property type="molecule type" value="Genomic_DNA"/>
</dbReference>
<evidence type="ECO:0000256" key="1">
    <source>
        <dbReference type="SAM" id="MobiDB-lite"/>
    </source>
</evidence>
<dbReference type="AlphaFoldDB" id="A0A8T3DMR6"/>